<keyword evidence="6 13" id="KW-0547">Nucleotide-binding</keyword>
<feature type="domain" description="Alanyl-transfer RNA synthetases family profile" evidence="15">
    <location>
        <begin position="8"/>
        <end position="770"/>
    </location>
</feature>
<keyword evidence="8 13" id="KW-0067">ATP-binding</keyword>
<dbReference type="SMART" id="SM00863">
    <property type="entry name" value="tRNA_SAD"/>
    <property type="match status" value="1"/>
</dbReference>
<dbReference type="GeneID" id="16069201"/>
<evidence type="ECO:0000256" key="1">
    <source>
        <dbReference type="ARBA" id="ARBA00008429"/>
    </source>
</evidence>
<dbReference type="AlphaFoldDB" id="F2UQ47"/>
<dbReference type="PRINTS" id="PR00980">
    <property type="entry name" value="TRNASYNTHALA"/>
</dbReference>
<dbReference type="SUPFAM" id="SSF101353">
    <property type="entry name" value="Putative anticodon-binding domain of alanyl-tRNA synthetase (AlaRS)"/>
    <property type="match status" value="1"/>
</dbReference>
<evidence type="ECO:0000256" key="2">
    <source>
        <dbReference type="ARBA" id="ARBA00022490"/>
    </source>
</evidence>
<dbReference type="Gene3D" id="3.30.930.10">
    <property type="entry name" value="Bira Bifunctional Protein, Domain 2"/>
    <property type="match status" value="1"/>
</dbReference>
<evidence type="ECO:0000256" key="4">
    <source>
        <dbReference type="ARBA" id="ARBA00022598"/>
    </source>
</evidence>
<keyword evidence="4 13" id="KW-0436">Ligase</keyword>
<comment type="catalytic activity">
    <reaction evidence="12 13">
        <text>tRNA(Ala) + L-alanine + ATP = L-alanyl-tRNA(Ala) + AMP + diphosphate</text>
        <dbReference type="Rhea" id="RHEA:12540"/>
        <dbReference type="Rhea" id="RHEA-COMP:9657"/>
        <dbReference type="Rhea" id="RHEA-COMP:9923"/>
        <dbReference type="ChEBI" id="CHEBI:30616"/>
        <dbReference type="ChEBI" id="CHEBI:33019"/>
        <dbReference type="ChEBI" id="CHEBI:57972"/>
        <dbReference type="ChEBI" id="CHEBI:78442"/>
        <dbReference type="ChEBI" id="CHEBI:78497"/>
        <dbReference type="ChEBI" id="CHEBI:456215"/>
        <dbReference type="EC" id="6.1.1.7"/>
    </reaction>
</comment>
<comment type="domain">
    <text evidence="13">Consists of three domains; the N-terminal catalytic domain, the editing domain and the C-terminal C-Ala domain. The editing domain removes incorrectly charged amino acids, while the C-Ala domain, along with tRNA(Ala), serves as a bridge to cooperatively bring together the editing and aminoacylation centers thus stimulating deacylation of misacylated tRNAs.</text>
</comment>
<dbReference type="PANTHER" id="PTHR11777">
    <property type="entry name" value="ALANYL-TRNA SYNTHETASE"/>
    <property type="match status" value="1"/>
</dbReference>
<name>F2UQ47_SALR5</name>
<comment type="subunit">
    <text evidence="13">Monomer.</text>
</comment>
<dbReference type="EMBL" id="GL832988">
    <property type="protein sequence ID" value="EGD79715.1"/>
    <property type="molecule type" value="Genomic_DNA"/>
</dbReference>
<keyword evidence="3 13" id="KW-0820">tRNA-binding</keyword>
<dbReference type="eggNOG" id="KOG0188">
    <property type="taxonomic scope" value="Eukaryota"/>
</dbReference>
<dbReference type="SUPFAM" id="SSF55186">
    <property type="entry name" value="ThrRS/AlaRS common domain"/>
    <property type="match status" value="1"/>
</dbReference>
<reference evidence="16" key="1">
    <citation type="submission" date="2009-08" db="EMBL/GenBank/DDBJ databases">
        <title>Annotation of Salpingoeca rosetta.</title>
        <authorList>
            <consortium name="The Broad Institute Genome Sequencing Platform"/>
            <person name="Russ C."/>
            <person name="Cuomo C."/>
            <person name="Burger G."/>
            <person name="Gray M.W."/>
            <person name="Holland P.W.H."/>
            <person name="King N."/>
            <person name="Lang F.B.F."/>
            <person name="Roger A.J."/>
            <person name="Ruiz-Trillo I."/>
            <person name="Young S.K."/>
            <person name="Zeng Q."/>
            <person name="Gargeya S."/>
            <person name="Alvarado L."/>
            <person name="Berlin A."/>
            <person name="Chapman S.B."/>
            <person name="Chen Z."/>
            <person name="Freedman E."/>
            <person name="Gellesch M."/>
            <person name="Goldberg J."/>
            <person name="Griggs A."/>
            <person name="Gujja S."/>
            <person name="Heilman E."/>
            <person name="Heiman D."/>
            <person name="Howarth C."/>
            <person name="Mehta T."/>
            <person name="Neiman D."/>
            <person name="Pearson M."/>
            <person name="Roberts A."/>
            <person name="Saif S."/>
            <person name="Shea T."/>
            <person name="Shenoy N."/>
            <person name="Sisk P."/>
            <person name="Stolte C."/>
            <person name="Sykes S."/>
            <person name="White J."/>
            <person name="Yandava C."/>
            <person name="Haas B."/>
            <person name="Nusbaum C."/>
            <person name="Birren B."/>
        </authorList>
    </citation>
    <scope>NUCLEOTIDE SEQUENCE [LARGE SCALE GENOMIC DNA]</scope>
    <source>
        <strain evidence="16">ATCC 50818</strain>
    </source>
</reference>
<dbReference type="InterPro" id="IPR002318">
    <property type="entry name" value="Ala-tRNA-lgiase_IIc"/>
</dbReference>
<dbReference type="FunFam" id="3.30.930.10:FF:000011">
    <property type="entry name" value="Alanine--tRNA ligase, cytoplasmic"/>
    <property type="match status" value="1"/>
</dbReference>
<dbReference type="InterPro" id="IPR012947">
    <property type="entry name" value="tRNA_SAD"/>
</dbReference>
<dbReference type="GO" id="GO:0000049">
    <property type="term" value="F:tRNA binding"/>
    <property type="evidence" value="ECO:0007669"/>
    <property type="project" value="UniProtKB-KW"/>
</dbReference>
<feature type="binding site" evidence="13">
    <location>
        <position position="727"/>
    </location>
    <ligand>
        <name>Zn(2+)</name>
        <dbReference type="ChEBI" id="CHEBI:29105"/>
    </ligand>
</feature>
<evidence type="ECO:0000259" key="15">
    <source>
        <dbReference type="PROSITE" id="PS50860"/>
    </source>
</evidence>
<dbReference type="RefSeq" id="XP_004988665.1">
    <property type="nucleotide sequence ID" value="XM_004988608.1"/>
</dbReference>
<gene>
    <name evidence="16" type="ORF">PTSG_10699</name>
</gene>
<comment type="cofactor">
    <cofactor evidence="13">
        <name>Zn(2+)</name>
        <dbReference type="ChEBI" id="CHEBI:29105"/>
    </cofactor>
    <text evidence="13">Binds 1 zinc ion per subunit.</text>
</comment>
<keyword evidence="7 13" id="KW-0862">Zinc</keyword>
<dbReference type="SUPFAM" id="SSF50447">
    <property type="entry name" value="Translation proteins"/>
    <property type="match status" value="1"/>
</dbReference>
<evidence type="ECO:0000256" key="11">
    <source>
        <dbReference type="ARBA" id="ARBA00023146"/>
    </source>
</evidence>
<dbReference type="FunCoup" id="F2UQ47">
    <property type="interactions" value="1548"/>
</dbReference>
<dbReference type="Gene3D" id="3.10.310.40">
    <property type="match status" value="1"/>
</dbReference>
<keyword evidence="10 13" id="KW-0648">Protein biosynthesis</keyword>
<feature type="binding site" evidence="13">
    <location>
        <position position="609"/>
    </location>
    <ligand>
        <name>Zn(2+)</name>
        <dbReference type="ChEBI" id="CHEBI:29105"/>
    </ligand>
</feature>
<dbReference type="InterPro" id="IPR018165">
    <property type="entry name" value="Ala-tRNA-synth_IIc_core"/>
</dbReference>
<evidence type="ECO:0000256" key="3">
    <source>
        <dbReference type="ARBA" id="ARBA00022555"/>
    </source>
</evidence>
<dbReference type="InterPro" id="IPR045864">
    <property type="entry name" value="aa-tRNA-synth_II/BPL/LPL"/>
</dbReference>
<keyword evidence="17" id="KW-1185">Reference proteome</keyword>
<dbReference type="STRING" id="946362.F2UQ47"/>
<evidence type="ECO:0000256" key="10">
    <source>
        <dbReference type="ARBA" id="ARBA00022917"/>
    </source>
</evidence>
<accession>F2UQ47</accession>
<dbReference type="GO" id="GO:0070143">
    <property type="term" value="P:mitochondrial alanyl-tRNA aminoacylation"/>
    <property type="evidence" value="ECO:0007669"/>
    <property type="project" value="UniProtKB-UniRule"/>
</dbReference>
<dbReference type="FunFam" id="3.30.980.10:FF:000004">
    <property type="entry name" value="Alanine--tRNA ligase, cytoplasmic"/>
    <property type="match status" value="1"/>
</dbReference>
<evidence type="ECO:0000256" key="6">
    <source>
        <dbReference type="ARBA" id="ARBA00022741"/>
    </source>
</evidence>
<proteinExistence type="inferred from homology"/>
<keyword evidence="9 13" id="KW-0694">RNA-binding</keyword>
<feature type="binding site" evidence="13">
    <location>
        <position position="731"/>
    </location>
    <ligand>
        <name>Zn(2+)</name>
        <dbReference type="ChEBI" id="CHEBI:29105"/>
    </ligand>
</feature>
<dbReference type="PANTHER" id="PTHR11777:SF9">
    <property type="entry name" value="ALANINE--TRNA LIGASE, CYTOPLASMIC"/>
    <property type="match status" value="1"/>
</dbReference>
<dbReference type="Gene3D" id="2.40.30.130">
    <property type="match status" value="1"/>
</dbReference>
<dbReference type="InParanoid" id="F2UQ47"/>
<dbReference type="NCBIfam" id="TIGR00344">
    <property type="entry name" value="alaS"/>
    <property type="match status" value="1"/>
</dbReference>
<dbReference type="Gene3D" id="3.30.980.10">
    <property type="entry name" value="Threonyl-trna Synthetase, Chain A, domain 2"/>
    <property type="match status" value="1"/>
</dbReference>
<dbReference type="HAMAP" id="MF_00036_B">
    <property type="entry name" value="Ala_tRNA_synth_B"/>
    <property type="match status" value="1"/>
</dbReference>
<sequence length="955" mass="106052">MSETTTTWTADKVRGKFISYFEERGHKFWPSSSTIPFNDPTLLFANAGMNQYKAKFLGTDSKDTDLGKLTRAVNSQKCIRAGGKHNDLDDVGKDVYHHTFFEMLGNWSFGDYWKEEAIDFSWDLLTNVFQLDPNRLYITYFEGDSVVPADEETRSLWMKHVPPERILPFDRKDNFWEMGETGPCGPCTEIHYDRIGGRDASHLVNMDDPDVLEIWNLVFMQYNNEGNGVLKTLPAQHVDTGMGLERILSVLQNKTSNYDTDLFLPIFAAIKEKCGCREYTGKVNEADTDMVDTAYRVVADHIRTLCIAIADGGRPDKDGRGYILRLVLRRAIRFCEEYLGAPEYFFASLVPVVVDVLGDAFPELRKDPEETIAVLKEEERQFRRTLSRGRRYFKRAVAAVGEDGVIDGDTAWRLWDTYGFPIHLTIVMAEERGLKVDMDGFEAAKARAVEISRAGGAAGETNLDLDVNTLDELKKKGVPGTDDAAKYAYTRDENGSYSFSDAEGTVLALLTEEGGLVDRVSVSEDDEELPVGVVLDKTNFYAEQGGQIYDTGRFESTTGAPLELDVFNVQKRGAYCLHVATLAQGELKVGDKLTLKFDHDRRRPCMSNHTATHVLNYALRSVLGEADQKGSLVEPERLRFDFTAKKGMTPEQLKQTEEVVNKIVNANYTVYDKDTPLAQARAINGLRAMFGETYPDPVRVLSVGASIDDMVADPAASYAVDYSVEFCGGTHVKNSGDIGPFTILSEEAVAKGIRRIVAVTGQEALKAHRAADAYERRIRDDLDAKEVTSLDAELGTATIPAVRKEEMRARLKAMSKKHAEARLAERKAKAAHAKTRANELIEEKPEGFVVETLDVGANAKAIGEALKLLKKKLPDVAFMFFGAEEGAVAYTCQVPKAMVDEKGIKASEWIKRVNEVLGGRGGGRDLVAQGTADDSTKLTLAQEAARAYIEERLSA</sequence>
<organism evidence="17">
    <name type="scientific">Salpingoeca rosetta (strain ATCC 50818 / BSB-021)</name>
    <dbReference type="NCBI Taxonomy" id="946362"/>
    <lineage>
        <taxon>Eukaryota</taxon>
        <taxon>Choanoflagellata</taxon>
        <taxon>Craspedida</taxon>
        <taxon>Salpingoecidae</taxon>
        <taxon>Salpingoeca</taxon>
    </lineage>
</organism>
<dbReference type="GO" id="GO:0005739">
    <property type="term" value="C:mitochondrion"/>
    <property type="evidence" value="ECO:0007669"/>
    <property type="project" value="UniProtKB-SubCell"/>
</dbReference>
<dbReference type="InterPro" id="IPR003156">
    <property type="entry name" value="DHHA1_dom"/>
</dbReference>
<protein>
    <recommendedName>
        <fullName evidence="13">Alanine--tRNA ligase</fullName>
        <ecNumber evidence="13">6.1.1.7</ecNumber>
    </recommendedName>
    <alternativeName>
        <fullName evidence="13">Alanyl-tRNA synthetase</fullName>
        <shortName evidence="13">AlaRS</shortName>
    </alternativeName>
</protein>
<dbReference type="InterPro" id="IPR018164">
    <property type="entry name" value="Ala-tRNA-synth_IIc_N"/>
</dbReference>
<dbReference type="FunFam" id="3.10.310.40:FF:000002">
    <property type="entry name" value="alanine--tRNA ligase, cytoplasmic"/>
    <property type="match status" value="1"/>
</dbReference>
<dbReference type="PROSITE" id="PS50860">
    <property type="entry name" value="AA_TRNA_LIGASE_II_ALA"/>
    <property type="match status" value="1"/>
</dbReference>
<dbReference type="GO" id="GO:0008270">
    <property type="term" value="F:zinc ion binding"/>
    <property type="evidence" value="ECO:0007669"/>
    <property type="project" value="UniProtKB-UniRule"/>
</dbReference>
<comment type="function">
    <text evidence="13">Catalyzes the attachment of alanine to tRNA(Ala) in a two-step reaction: alanine is first activated by ATP to form Ala-AMP and then transferred to the acceptor end of tRNA(Ala). Also edits incorrectly charged tRNA(Ala) via its editing domain.</text>
</comment>
<dbReference type="GO" id="GO:0002161">
    <property type="term" value="F:aminoacyl-tRNA deacylase activity"/>
    <property type="evidence" value="ECO:0007669"/>
    <property type="project" value="TreeGrafter"/>
</dbReference>
<evidence type="ECO:0000256" key="12">
    <source>
        <dbReference type="ARBA" id="ARBA00048300"/>
    </source>
</evidence>
<comment type="similarity">
    <text evidence="1">Belongs to the class-II aminoacyl-tRNA synthetase family. Alax-L subfamily.</text>
</comment>
<dbReference type="SUPFAM" id="SSF55681">
    <property type="entry name" value="Class II aaRS and biotin synthetases"/>
    <property type="match status" value="1"/>
</dbReference>
<dbReference type="KEGG" id="sre:PTSG_10699"/>
<dbReference type="Pfam" id="PF07973">
    <property type="entry name" value="tRNA_SAD"/>
    <property type="match status" value="1"/>
</dbReference>
<keyword evidence="13" id="KW-0496">Mitochondrion</keyword>
<dbReference type="Pfam" id="PF01411">
    <property type="entry name" value="tRNA-synt_2c"/>
    <property type="match status" value="1"/>
</dbReference>
<evidence type="ECO:0000313" key="17">
    <source>
        <dbReference type="Proteomes" id="UP000007799"/>
    </source>
</evidence>
<dbReference type="InterPro" id="IPR018163">
    <property type="entry name" value="Thr/Ala-tRNA-synth_IIc_edit"/>
</dbReference>
<keyword evidence="2 13" id="KW-0963">Cytoplasm</keyword>
<dbReference type="OrthoDB" id="2423964at2759"/>
<dbReference type="InterPro" id="IPR018162">
    <property type="entry name" value="Ala-tRNA-ligase_IIc_anticod-bd"/>
</dbReference>
<dbReference type="EC" id="6.1.1.7" evidence="13"/>
<dbReference type="GO" id="GO:0004813">
    <property type="term" value="F:alanine-tRNA ligase activity"/>
    <property type="evidence" value="ECO:0007669"/>
    <property type="project" value="UniProtKB-UniRule"/>
</dbReference>
<evidence type="ECO:0000256" key="8">
    <source>
        <dbReference type="ARBA" id="ARBA00022840"/>
    </source>
</evidence>
<comment type="subcellular location">
    <subcellularLocation>
        <location evidence="13">Mitochondrion</location>
    </subcellularLocation>
    <subcellularLocation>
        <location evidence="13">Cytoplasm</location>
    </subcellularLocation>
</comment>
<dbReference type="InterPro" id="IPR050058">
    <property type="entry name" value="Ala-tRNA_ligase"/>
</dbReference>
<evidence type="ECO:0000256" key="14">
    <source>
        <dbReference type="SAM" id="Coils"/>
    </source>
</evidence>
<dbReference type="OMA" id="NKKDNFW"/>
<evidence type="ECO:0000256" key="9">
    <source>
        <dbReference type="ARBA" id="ARBA00022884"/>
    </source>
</evidence>
<dbReference type="InterPro" id="IPR009000">
    <property type="entry name" value="Transl_B-barrel_sf"/>
</dbReference>
<dbReference type="InterPro" id="IPR023033">
    <property type="entry name" value="Ala_tRNA_ligase_euk/bac"/>
</dbReference>
<evidence type="ECO:0000256" key="5">
    <source>
        <dbReference type="ARBA" id="ARBA00022723"/>
    </source>
</evidence>
<dbReference type="GO" id="GO:0005524">
    <property type="term" value="F:ATP binding"/>
    <property type="evidence" value="ECO:0007669"/>
    <property type="project" value="UniProtKB-UniRule"/>
</dbReference>
<feature type="coiled-coil region" evidence="14">
    <location>
        <begin position="804"/>
        <end position="843"/>
    </location>
</feature>
<dbReference type="Proteomes" id="UP000007799">
    <property type="component" value="Unassembled WGS sequence"/>
</dbReference>
<evidence type="ECO:0000256" key="7">
    <source>
        <dbReference type="ARBA" id="ARBA00022833"/>
    </source>
</evidence>
<feature type="binding site" evidence="13">
    <location>
        <position position="613"/>
    </location>
    <ligand>
        <name>Zn(2+)</name>
        <dbReference type="ChEBI" id="CHEBI:29105"/>
    </ligand>
</feature>
<evidence type="ECO:0000256" key="13">
    <source>
        <dbReference type="HAMAP-Rule" id="MF_03133"/>
    </source>
</evidence>
<dbReference type="Pfam" id="PF02272">
    <property type="entry name" value="DHHA1"/>
    <property type="match status" value="1"/>
</dbReference>
<keyword evidence="11 13" id="KW-0030">Aminoacyl-tRNA synthetase</keyword>
<keyword evidence="14" id="KW-0175">Coiled coil</keyword>
<evidence type="ECO:0000313" key="16">
    <source>
        <dbReference type="EMBL" id="EGD79715.1"/>
    </source>
</evidence>
<keyword evidence="5 13" id="KW-0479">Metal-binding</keyword>
<dbReference type="CDD" id="cd00673">
    <property type="entry name" value="AlaRS_core"/>
    <property type="match status" value="1"/>
</dbReference>